<keyword evidence="4" id="KW-1185">Reference proteome</keyword>
<proteinExistence type="predicted"/>
<feature type="signal peptide" evidence="2">
    <location>
        <begin position="1"/>
        <end position="21"/>
    </location>
</feature>
<gene>
    <name evidence="3" type="ORF">JKIAZH3_G5605</name>
</gene>
<feature type="region of interest" description="Disordered" evidence="1">
    <location>
        <begin position="42"/>
        <end position="69"/>
    </location>
</feature>
<evidence type="ECO:0000256" key="2">
    <source>
        <dbReference type="SAM" id="SignalP"/>
    </source>
</evidence>
<keyword evidence="2" id="KW-0732">Signal</keyword>
<evidence type="ECO:0000313" key="4">
    <source>
        <dbReference type="Proteomes" id="UP000836402"/>
    </source>
</evidence>
<feature type="compositionally biased region" description="Pro residues" evidence="1">
    <location>
        <begin position="52"/>
        <end position="64"/>
    </location>
</feature>
<dbReference type="Proteomes" id="UP000836402">
    <property type="component" value="Unassembled WGS sequence"/>
</dbReference>
<evidence type="ECO:0000256" key="1">
    <source>
        <dbReference type="SAM" id="MobiDB-lite"/>
    </source>
</evidence>
<accession>A0ABN7IX29</accession>
<dbReference type="EMBL" id="CAJHJG010003034">
    <property type="protein sequence ID" value="CAD6925686.1"/>
    <property type="molecule type" value="Genomic_DNA"/>
</dbReference>
<organism evidence="3 4">
    <name type="scientific">Tilletia caries</name>
    <name type="common">wheat bunt fungus</name>
    <dbReference type="NCBI Taxonomy" id="13290"/>
    <lineage>
        <taxon>Eukaryota</taxon>
        <taxon>Fungi</taxon>
        <taxon>Dikarya</taxon>
        <taxon>Basidiomycota</taxon>
        <taxon>Ustilaginomycotina</taxon>
        <taxon>Exobasidiomycetes</taxon>
        <taxon>Tilletiales</taxon>
        <taxon>Tilletiaceae</taxon>
        <taxon>Tilletia</taxon>
    </lineage>
</organism>
<name>A0ABN7IX29_9BASI</name>
<reference evidence="3" key="1">
    <citation type="submission" date="2020-10" db="EMBL/GenBank/DDBJ databases">
        <authorList>
            <person name="Sedaghatjoo S."/>
        </authorList>
    </citation>
    <scope>NUCLEOTIDE SEQUENCE</scope>
    <source>
        <strain evidence="3">AZH3</strain>
    </source>
</reference>
<comment type="caution">
    <text evidence="3">The sequence shown here is derived from an EMBL/GenBank/DDBJ whole genome shotgun (WGS) entry which is preliminary data.</text>
</comment>
<feature type="chain" id="PRO_5045980084" evidence="2">
    <location>
        <begin position="22"/>
        <end position="190"/>
    </location>
</feature>
<evidence type="ECO:0000313" key="3">
    <source>
        <dbReference type="EMBL" id="CAD6925686.1"/>
    </source>
</evidence>
<sequence length="190" mass="20885">MNINIIALFCALVLSASIVAADDGDRGFHPHDENKALLRRGRAPRRIDPLDPKPPFVDPFPDPGLPSSVSRLAELRKGTTPDASPPFGKPNPQASVLHSTMNIKVITLLCGLVLSASIVAAGDGPSGDHARRYTVTVKPRPPTIKPTPACMLMCQEHRHLQIKYGTCQKYCDYCKTVEHSMEDDCWYWSP</sequence>
<protein>
    <submittedName>
        <fullName evidence="3">Uncharacterized protein</fullName>
    </submittedName>
</protein>